<dbReference type="InterPro" id="IPR035892">
    <property type="entry name" value="C2_domain_sf"/>
</dbReference>
<dbReference type="GO" id="GO:0005544">
    <property type="term" value="F:calcium-dependent phospholipid binding"/>
    <property type="evidence" value="ECO:0007669"/>
    <property type="project" value="TreeGrafter"/>
</dbReference>
<keyword evidence="4" id="KW-1185">Reference proteome</keyword>
<evidence type="ECO:0000313" key="5">
    <source>
        <dbReference type="WBParaSite" id="Minc3s05107g37607"/>
    </source>
</evidence>
<feature type="compositionally biased region" description="Basic and acidic residues" evidence="2">
    <location>
        <begin position="60"/>
        <end position="69"/>
    </location>
</feature>
<dbReference type="AlphaFoldDB" id="A0A914NH65"/>
<dbReference type="GO" id="GO:0031045">
    <property type="term" value="C:dense core granule"/>
    <property type="evidence" value="ECO:0007669"/>
    <property type="project" value="TreeGrafter"/>
</dbReference>
<dbReference type="PRINTS" id="PR00399">
    <property type="entry name" value="SYNAPTOTAGMN"/>
</dbReference>
<dbReference type="Proteomes" id="UP000887563">
    <property type="component" value="Unplaced"/>
</dbReference>
<dbReference type="GO" id="GO:0048488">
    <property type="term" value="P:synaptic vesicle endocytosis"/>
    <property type="evidence" value="ECO:0007669"/>
    <property type="project" value="TreeGrafter"/>
</dbReference>
<keyword evidence="1" id="KW-0677">Repeat</keyword>
<feature type="region of interest" description="Disordered" evidence="2">
    <location>
        <begin position="96"/>
        <end position="119"/>
    </location>
</feature>
<dbReference type="SMART" id="SM00239">
    <property type="entry name" value="C2"/>
    <property type="match status" value="2"/>
</dbReference>
<dbReference type="GO" id="GO:0030424">
    <property type="term" value="C:axon"/>
    <property type="evidence" value="ECO:0007669"/>
    <property type="project" value="TreeGrafter"/>
</dbReference>
<evidence type="ECO:0000259" key="3">
    <source>
        <dbReference type="PROSITE" id="PS50004"/>
    </source>
</evidence>
<evidence type="ECO:0000256" key="2">
    <source>
        <dbReference type="SAM" id="MobiDB-lite"/>
    </source>
</evidence>
<accession>A0A914NH65</accession>
<feature type="compositionally biased region" description="Basic residues" evidence="2">
    <location>
        <begin position="50"/>
        <end position="59"/>
    </location>
</feature>
<dbReference type="GO" id="GO:0048791">
    <property type="term" value="P:calcium ion-regulated exocytosis of neurotransmitter"/>
    <property type="evidence" value="ECO:0007669"/>
    <property type="project" value="TreeGrafter"/>
</dbReference>
<dbReference type="FunFam" id="2.60.40.150:FF:000111">
    <property type="entry name" value="synaptotagmin-5 isoform X1"/>
    <property type="match status" value="1"/>
</dbReference>
<feature type="domain" description="C2" evidence="3">
    <location>
        <begin position="123"/>
        <end position="242"/>
    </location>
</feature>
<dbReference type="PANTHER" id="PTHR10024">
    <property type="entry name" value="SYNAPTOTAGMIN"/>
    <property type="match status" value="1"/>
</dbReference>
<evidence type="ECO:0000256" key="1">
    <source>
        <dbReference type="ARBA" id="ARBA00022737"/>
    </source>
</evidence>
<dbReference type="GO" id="GO:0000149">
    <property type="term" value="F:SNARE binding"/>
    <property type="evidence" value="ECO:0007669"/>
    <property type="project" value="TreeGrafter"/>
</dbReference>
<protein>
    <submittedName>
        <fullName evidence="5">C2 domain-containing protein</fullName>
    </submittedName>
</protein>
<reference evidence="5" key="1">
    <citation type="submission" date="2022-11" db="UniProtKB">
        <authorList>
            <consortium name="WormBaseParasite"/>
        </authorList>
    </citation>
    <scope>IDENTIFICATION</scope>
</reference>
<feature type="region of interest" description="Disordered" evidence="2">
    <location>
        <begin position="48"/>
        <end position="83"/>
    </location>
</feature>
<dbReference type="Gene3D" id="2.60.40.150">
    <property type="entry name" value="C2 domain"/>
    <property type="match status" value="2"/>
</dbReference>
<dbReference type="Pfam" id="PF00168">
    <property type="entry name" value="C2"/>
    <property type="match status" value="2"/>
</dbReference>
<dbReference type="InterPro" id="IPR001565">
    <property type="entry name" value="Synaptotagmin"/>
</dbReference>
<dbReference type="PRINTS" id="PR00360">
    <property type="entry name" value="C2DOMAIN"/>
</dbReference>
<dbReference type="WBParaSite" id="Minc3s05107g37607">
    <property type="protein sequence ID" value="Minc3s05107g37607"/>
    <property type="gene ID" value="Minc3s05107g37607"/>
</dbReference>
<dbReference type="GO" id="GO:0005886">
    <property type="term" value="C:plasma membrane"/>
    <property type="evidence" value="ECO:0007669"/>
    <property type="project" value="TreeGrafter"/>
</dbReference>
<dbReference type="SUPFAM" id="SSF49562">
    <property type="entry name" value="C2 domain (Calcium/lipid-binding domain, CaLB)"/>
    <property type="match status" value="2"/>
</dbReference>
<dbReference type="FunFam" id="2.60.40.150:FF:000039">
    <property type="entry name" value="Synaptotagmin 11"/>
    <property type="match status" value="1"/>
</dbReference>
<dbReference type="GO" id="GO:0005509">
    <property type="term" value="F:calcium ion binding"/>
    <property type="evidence" value="ECO:0007669"/>
    <property type="project" value="TreeGrafter"/>
</dbReference>
<dbReference type="GO" id="GO:0030276">
    <property type="term" value="F:clathrin binding"/>
    <property type="evidence" value="ECO:0007669"/>
    <property type="project" value="TreeGrafter"/>
</dbReference>
<proteinExistence type="predicted"/>
<name>A0A914NH65_MELIC</name>
<dbReference type="PROSITE" id="PS50004">
    <property type="entry name" value="C2"/>
    <property type="match status" value="2"/>
</dbReference>
<sequence length="391" mass="45094">MKRRRGGKGEKGRRMLKERRYVWRECRWTCHWDKKNIKTISNLKLAKNNYSKKRRRRHLVKSENEEESKQQQQKKSPLLTGQLGKSLVDKCRKQLEEMTSPLPNSGRKPPGSARGEGEKEKKFLGMLSYKIDYDFDKSILNVNVLSAENLPAMDLGGTSDPYVKLYLLPDKKKKFQTKVQRKSLNPVFNESFQFKVPYNEINSQTLVMNVFDFDRFGKHDQIGQVSVPLGKVDLATTIEKTVAIEASPENRLGEVCLALRYVPNKNKLTVVVMECKNLKKMDVLGLSDPYVKIYLMAQNKRLEKKKTTIKMKTLNPYYNESFSYEVSPEKLQRVHLHIIVSDYDRVGSNERIGHVIIGNNASGVGLKHWHDMIATPRRSVAAWHALQPDAD</sequence>
<dbReference type="InterPro" id="IPR000008">
    <property type="entry name" value="C2_dom"/>
</dbReference>
<dbReference type="GO" id="GO:0001786">
    <property type="term" value="F:phosphatidylserine binding"/>
    <property type="evidence" value="ECO:0007669"/>
    <property type="project" value="TreeGrafter"/>
</dbReference>
<organism evidence="4 5">
    <name type="scientific">Meloidogyne incognita</name>
    <name type="common">Southern root-knot nematode worm</name>
    <name type="synonym">Oxyuris incognita</name>
    <dbReference type="NCBI Taxonomy" id="6306"/>
    <lineage>
        <taxon>Eukaryota</taxon>
        <taxon>Metazoa</taxon>
        <taxon>Ecdysozoa</taxon>
        <taxon>Nematoda</taxon>
        <taxon>Chromadorea</taxon>
        <taxon>Rhabditida</taxon>
        <taxon>Tylenchina</taxon>
        <taxon>Tylenchomorpha</taxon>
        <taxon>Tylenchoidea</taxon>
        <taxon>Meloidogynidae</taxon>
        <taxon>Meloidogyninae</taxon>
        <taxon>Meloidogyne</taxon>
        <taxon>Meloidogyne incognita group</taxon>
    </lineage>
</organism>
<feature type="domain" description="C2" evidence="3">
    <location>
        <begin position="251"/>
        <end position="384"/>
    </location>
</feature>
<dbReference type="PANTHER" id="PTHR10024:SF221">
    <property type="entry name" value="C2 DOMAIN-CONTAINING PROTEIN"/>
    <property type="match status" value="1"/>
</dbReference>
<evidence type="ECO:0000313" key="4">
    <source>
        <dbReference type="Proteomes" id="UP000887563"/>
    </source>
</evidence>
<dbReference type="GO" id="GO:0030672">
    <property type="term" value="C:synaptic vesicle membrane"/>
    <property type="evidence" value="ECO:0007669"/>
    <property type="project" value="TreeGrafter"/>
</dbReference>